<evidence type="ECO:0000256" key="4">
    <source>
        <dbReference type="ARBA" id="ARBA00022655"/>
    </source>
</evidence>
<keyword evidence="5 7" id="KW-0808">Transferase</keyword>
<organism evidence="12 13">
    <name type="scientific">Spongiactinospora gelatinilytica</name>
    <dbReference type="NCBI Taxonomy" id="2666298"/>
    <lineage>
        <taxon>Bacteria</taxon>
        <taxon>Bacillati</taxon>
        <taxon>Actinomycetota</taxon>
        <taxon>Actinomycetes</taxon>
        <taxon>Streptosporangiales</taxon>
        <taxon>Streptosporangiaceae</taxon>
        <taxon>Spongiactinospora</taxon>
    </lineage>
</organism>
<comment type="subcellular location">
    <subcellularLocation>
        <location evidence="7">Cytoplasm</location>
    </subcellularLocation>
</comment>
<dbReference type="GO" id="GO:0032259">
    <property type="term" value="P:methylation"/>
    <property type="evidence" value="ECO:0007669"/>
    <property type="project" value="UniProtKB-KW"/>
</dbReference>
<dbReference type="RefSeq" id="WP_111170711.1">
    <property type="nucleotide sequence ID" value="NZ_POUA01000316.1"/>
</dbReference>
<dbReference type="PANTHER" id="PTHR20881">
    <property type="entry name" value="3-METHYL-2-OXOBUTANOATE HYDROXYMETHYLTRANSFERASE"/>
    <property type="match status" value="1"/>
</dbReference>
<comment type="pathway">
    <text evidence="1 7">Cofactor biosynthesis; (R)-pantothenate biosynthesis; (R)-pantoate from 3-methyl-2-oxobutanoate: step 1/2.</text>
</comment>
<dbReference type="InterPro" id="IPR040442">
    <property type="entry name" value="Pyrv_kinase-like_dom_sf"/>
</dbReference>
<evidence type="ECO:0000256" key="1">
    <source>
        <dbReference type="ARBA" id="ARBA00005033"/>
    </source>
</evidence>
<keyword evidence="7" id="KW-0963">Cytoplasm</keyword>
<dbReference type="PIRSF" id="PIRSF000388">
    <property type="entry name" value="Pantoate_hydroxy_MeTrfase"/>
    <property type="match status" value="1"/>
</dbReference>
<evidence type="ECO:0000256" key="10">
    <source>
        <dbReference type="PIRSR" id="PIRSR000388-3"/>
    </source>
</evidence>
<accession>A0A2W2G523</accession>
<dbReference type="NCBIfam" id="TIGR00222">
    <property type="entry name" value="panB"/>
    <property type="match status" value="1"/>
</dbReference>
<evidence type="ECO:0000256" key="11">
    <source>
        <dbReference type="SAM" id="MobiDB-lite"/>
    </source>
</evidence>
<keyword evidence="12" id="KW-0489">Methyltransferase</keyword>
<dbReference type="Proteomes" id="UP000248544">
    <property type="component" value="Unassembled WGS sequence"/>
</dbReference>
<feature type="compositionally biased region" description="Low complexity" evidence="11">
    <location>
        <begin position="1"/>
        <end position="19"/>
    </location>
</feature>
<name>A0A2W2G523_9ACTN</name>
<evidence type="ECO:0000256" key="6">
    <source>
        <dbReference type="ARBA" id="ARBA00056497"/>
    </source>
</evidence>
<protein>
    <recommendedName>
        <fullName evidence="7">3-methyl-2-oxobutanoate hydroxymethyltransferase</fullName>
        <ecNumber evidence="7">2.1.2.11</ecNumber>
    </recommendedName>
    <alternativeName>
        <fullName evidence="7">Ketopantoate hydroxymethyltransferase</fullName>
        <shortName evidence="7">KPHMT</shortName>
    </alternativeName>
</protein>
<dbReference type="HAMAP" id="MF_00156">
    <property type="entry name" value="PanB"/>
    <property type="match status" value="1"/>
</dbReference>
<feature type="binding site" evidence="7 10">
    <location>
        <position position="70"/>
    </location>
    <ligand>
        <name>Mg(2+)</name>
        <dbReference type="ChEBI" id="CHEBI:18420"/>
    </ligand>
</feature>
<sequence>MSVSTSGTTASPATGSPTALYGGQAGRRVTVRDIAAARQRGERWPMVTAYDAMTARVFDQAGIPVLLVGDSAAMVVYGYDSTIPVSVDDLLPLAAAVVRGSSRALVVADLPFGSYQSSPQQALESAARFMKEAGVHAVKVEGGRRILPQVETLVSAGIPVMAHLGLTPQSVNAFGGYRVQGRGEAGDELMADAKALEHAGAFSVVLECVPAELAERVTASLSIPTIGIGAGPGTDAQVLVWQDLMGLTPHPARFVKKYADLAGEMDRAVRDFAAEVSTGAFPTAEHSYR</sequence>
<keyword evidence="7 10" id="KW-0460">Magnesium</keyword>
<evidence type="ECO:0000256" key="7">
    <source>
        <dbReference type="HAMAP-Rule" id="MF_00156"/>
    </source>
</evidence>
<dbReference type="GO" id="GO:0015940">
    <property type="term" value="P:pantothenate biosynthetic process"/>
    <property type="evidence" value="ECO:0007669"/>
    <property type="project" value="UniProtKB-UniRule"/>
</dbReference>
<dbReference type="FunFam" id="3.20.20.60:FF:000003">
    <property type="entry name" value="3-methyl-2-oxobutanoate hydroxymethyltransferase"/>
    <property type="match status" value="1"/>
</dbReference>
<evidence type="ECO:0000256" key="3">
    <source>
        <dbReference type="ARBA" id="ARBA00011424"/>
    </source>
</evidence>
<dbReference type="SUPFAM" id="SSF51621">
    <property type="entry name" value="Phosphoenolpyruvate/pyruvate domain"/>
    <property type="match status" value="1"/>
</dbReference>
<dbReference type="AlphaFoldDB" id="A0A2W2G523"/>
<dbReference type="PANTHER" id="PTHR20881:SF0">
    <property type="entry name" value="3-METHYL-2-OXOBUTANOATE HYDROXYMETHYLTRANSFERASE"/>
    <property type="match status" value="1"/>
</dbReference>
<dbReference type="GO" id="GO:0003864">
    <property type="term" value="F:3-methyl-2-oxobutanoate hydroxymethyltransferase activity"/>
    <property type="evidence" value="ECO:0007669"/>
    <property type="project" value="UniProtKB-UniRule"/>
</dbReference>
<dbReference type="GO" id="GO:0008168">
    <property type="term" value="F:methyltransferase activity"/>
    <property type="evidence" value="ECO:0007669"/>
    <property type="project" value="UniProtKB-KW"/>
</dbReference>
<keyword evidence="4 7" id="KW-0566">Pantothenate biosynthesis</keyword>
<dbReference type="InterPro" id="IPR003700">
    <property type="entry name" value="Pantoate_hydroxy_MeTrfase"/>
</dbReference>
<evidence type="ECO:0000256" key="8">
    <source>
        <dbReference type="PIRSR" id="PIRSR000388-1"/>
    </source>
</evidence>
<dbReference type="EC" id="2.1.2.11" evidence="7"/>
<dbReference type="GO" id="GO:0005737">
    <property type="term" value="C:cytoplasm"/>
    <property type="evidence" value="ECO:0007669"/>
    <property type="project" value="UniProtKB-SubCell"/>
</dbReference>
<comment type="subunit">
    <text evidence="3 7">Homodecamer; pentamer of dimers.</text>
</comment>
<evidence type="ECO:0000313" key="13">
    <source>
        <dbReference type="Proteomes" id="UP000248544"/>
    </source>
</evidence>
<dbReference type="CDD" id="cd06557">
    <property type="entry name" value="KPHMT-like"/>
    <property type="match status" value="1"/>
</dbReference>
<keyword evidence="13" id="KW-1185">Reference proteome</keyword>
<proteinExistence type="inferred from homology"/>
<feature type="binding site" evidence="7 9">
    <location>
        <position position="139"/>
    </location>
    <ligand>
        <name>3-methyl-2-oxobutanoate</name>
        <dbReference type="ChEBI" id="CHEBI:11851"/>
    </ligand>
</feature>
<comment type="catalytic activity">
    <reaction evidence="7">
        <text>(6R)-5,10-methylene-5,6,7,8-tetrahydrofolate + 3-methyl-2-oxobutanoate + H2O = 2-dehydropantoate + (6S)-5,6,7,8-tetrahydrofolate</text>
        <dbReference type="Rhea" id="RHEA:11824"/>
        <dbReference type="ChEBI" id="CHEBI:11561"/>
        <dbReference type="ChEBI" id="CHEBI:11851"/>
        <dbReference type="ChEBI" id="CHEBI:15377"/>
        <dbReference type="ChEBI" id="CHEBI:15636"/>
        <dbReference type="ChEBI" id="CHEBI:57453"/>
        <dbReference type="EC" id="2.1.2.11"/>
    </reaction>
</comment>
<evidence type="ECO:0000256" key="5">
    <source>
        <dbReference type="ARBA" id="ARBA00022679"/>
    </source>
</evidence>
<reference evidence="12 13" key="1">
    <citation type="submission" date="2018-01" db="EMBL/GenBank/DDBJ databases">
        <title>Draft genome sequence of Sphaerisporangium sp. 7K107.</title>
        <authorList>
            <person name="Sahin N."/>
            <person name="Saygin H."/>
            <person name="Ay H."/>
        </authorList>
    </citation>
    <scope>NUCLEOTIDE SEQUENCE [LARGE SCALE GENOMIC DNA]</scope>
    <source>
        <strain evidence="12 13">7K107</strain>
    </source>
</reference>
<comment type="function">
    <text evidence="6 7">Catalyzes the reversible reaction in which hydroxymethyl group from 5,10-methylenetetrahydrofolate is transferred onto alpha-ketoisovalerate to form ketopantoate.</text>
</comment>
<dbReference type="EMBL" id="POUA01000316">
    <property type="protein sequence ID" value="PZG32028.1"/>
    <property type="molecule type" value="Genomic_DNA"/>
</dbReference>
<dbReference type="InterPro" id="IPR015813">
    <property type="entry name" value="Pyrv/PenolPyrv_kinase-like_dom"/>
</dbReference>
<dbReference type="NCBIfam" id="NF001452">
    <property type="entry name" value="PRK00311.1"/>
    <property type="match status" value="1"/>
</dbReference>
<feature type="binding site" evidence="7 10">
    <location>
        <position position="109"/>
    </location>
    <ligand>
        <name>Mg(2+)</name>
        <dbReference type="ChEBI" id="CHEBI:18420"/>
    </ligand>
</feature>
<dbReference type="Gene3D" id="3.20.20.60">
    <property type="entry name" value="Phosphoenolpyruvate-binding domains"/>
    <property type="match status" value="1"/>
</dbReference>
<dbReference type="UniPathway" id="UPA00028">
    <property type="reaction ID" value="UER00003"/>
</dbReference>
<feature type="binding site" evidence="7 10">
    <location>
        <position position="141"/>
    </location>
    <ligand>
        <name>Mg(2+)</name>
        <dbReference type="ChEBI" id="CHEBI:18420"/>
    </ligand>
</feature>
<evidence type="ECO:0000313" key="12">
    <source>
        <dbReference type="EMBL" id="PZG32028.1"/>
    </source>
</evidence>
<comment type="similarity">
    <text evidence="2 7">Belongs to the PanB family.</text>
</comment>
<dbReference type="GO" id="GO:0000287">
    <property type="term" value="F:magnesium ion binding"/>
    <property type="evidence" value="ECO:0007669"/>
    <property type="project" value="TreeGrafter"/>
</dbReference>
<feature type="binding site" evidence="7 9">
    <location>
        <begin position="70"/>
        <end position="71"/>
    </location>
    <ligand>
        <name>3-methyl-2-oxobutanoate</name>
        <dbReference type="ChEBI" id="CHEBI:11851"/>
    </ligand>
</feature>
<feature type="binding site" evidence="7 9">
    <location>
        <position position="109"/>
    </location>
    <ligand>
        <name>3-methyl-2-oxobutanoate</name>
        <dbReference type="ChEBI" id="CHEBI:11851"/>
    </ligand>
</feature>
<comment type="cofactor">
    <cofactor evidence="7 10">
        <name>Mg(2+)</name>
        <dbReference type="ChEBI" id="CHEBI:18420"/>
    </cofactor>
    <text evidence="7 10">Binds 1 Mg(2+) ion per subunit.</text>
</comment>
<evidence type="ECO:0000256" key="2">
    <source>
        <dbReference type="ARBA" id="ARBA00008676"/>
    </source>
</evidence>
<dbReference type="Pfam" id="PF02548">
    <property type="entry name" value="Pantoate_transf"/>
    <property type="match status" value="1"/>
</dbReference>
<feature type="active site" description="Proton acceptor" evidence="7 8">
    <location>
        <position position="207"/>
    </location>
</feature>
<comment type="caution">
    <text evidence="12">The sequence shown here is derived from an EMBL/GenBank/DDBJ whole genome shotgun (WGS) entry which is preliminary data.</text>
</comment>
<keyword evidence="7 10" id="KW-0479">Metal-binding</keyword>
<gene>
    <name evidence="7 12" type="primary">panB</name>
    <name evidence="12" type="ORF">C1I98_29710</name>
</gene>
<feature type="region of interest" description="Disordered" evidence="11">
    <location>
        <begin position="1"/>
        <end position="22"/>
    </location>
</feature>
<evidence type="ECO:0000256" key="9">
    <source>
        <dbReference type="PIRSR" id="PIRSR000388-2"/>
    </source>
</evidence>